<keyword evidence="2" id="KW-1185">Reference proteome</keyword>
<evidence type="ECO:0008006" key="3">
    <source>
        <dbReference type="Google" id="ProtNLM"/>
    </source>
</evidence>
<evidence type="ECO:0000313" key="2">
    <source>
        <dbReference type="Proteomes" id="UP000398389"/>
    </source>
</evidence>
<reference evidence="1 2" key="1">
    <citation type="submission" date="2019-09" db="EMBL/GenBank/DDBJ databases">
        <authorList>
            <person name="Brejova B."/>
        </authorList>
    </citation>
    <scope>NUCLEOTIDE SEQUENCE [LARGE SCALE GENOMIC DNA]</scope>
</reference>
<proteinExistence type="predicted"/>
<dbReference type="AlphaFoldDB" id="A0A5E8C9U3"/>
<dbReference type="EMBL" id="CABVLU010000005">
    <property type="protein sequence ID" value="VVT58841.1"/>
    <property type="molecule type" value="Genomic_DNA"/>
</dbReference>
<name>A0A5E8C9U3_9ASCO</name>
<accession>A0A5E8C9U3</accession>
<sequence>MDPPTLLSLPMEVHLQLCEFLTSLELKYMSQTCVALQRIYRPESWRNCIVFKVRAQLYHEIYSTCFDPFCRYRRVSLEAVSRPERFSWFDKASVHQISSNSYFFGQEEGRADEWTMNRINVAEAGVTAGAMSTTAEVLNCLDVTKFPQLQKVNVIKGLQLSVGKYTSIMNSNFIQELKRINRGDLLWMDVSSFHGTDETVLQAIEDLEQLHVSEIRDIRISLLAAPIRPPPRLFSLPYIKMISIASAPAHWLEYFLKSVREWPCLEILILEPTMAMALKEQGQMVISKRYILALQNLPRLKKCRITLAFMGNLEIGFSVDMAIVASRLDQRFGEVPHRLDLPAVTEIKVQGSLGMRDLLGFLHLPNLEFLEFRGSQKYHGSSLNFEDLNTQALNKLSLSLCLDVPYFIAIKSLAKLPNLEYLRVCKETFYTLGYTYGSEFQTQLLDLYHDTGRTLQTADDLIISDGEPDLSDWVYTSWYNKVCRCDECIGPLGDRGKFCKRRRTIANILLGIVWRPLETLELIHESPLQYFTRNQREIYSELCSIEAIYEQIRLGKLGKLKYLSVCTINAFEVSPNLQQLLDMFVDGGDGCDDFGKNNLREEANPSCFSDCSNFRVQAHCETPASEQQLQKKQLPRLPLQQVKLKLYGFVGPIATDPRFEWAPRFPYSLYFEGTQGRERASVLYDVKQQRRLDRQFERFKQEVYIGEVDGIYENDNESQLNHKNSKWVHKVKTPLPKVIYVDWQLPDHDLFAPDFDGWLR</sequence>
<dbReference type="GeneID" id="43585222"/>
<evidence type="ECO:0000313" key="1">
    <source>
        <dbReference type="EMBL" id="VVT58841.1"/>
    </source>
</evidence>
<protein>
    <recommendedName>
        <fullName evidence="3">F-box domain-containing protein</fullName>
    </recommendedName>
</protein>
<organism evidence="1 2">
    <name type="scientific">Magnusiomyces paraingens</name>
    <dbReference type="NCBI Taxonomy" id="2606893"/>
    <lineage>
        <taxon>Eukaryota</taxon>
        <taxon>Fungi</taxon>
        <taxon>Dikarya</taxon>
        <taxon>Ascomycota</taxon>
        <taxon>Saccharomycotina</taxon>
        <taxon>Dipodascomycetes</taxon>
        <taxon>Dipodascales</taxon>
        <taxon>Dipodascaceae</taxon>
        <taxon>Magnusiomyces</taxon>
    </lineage>
</organism>
<dbReference type="Gene3D" id="3.80.10.10">
    <property type="entry name" value="Ribonuclease Inhibitor"/>
    <property type="match status" value="1"/>
</dbReference>
<dbReference type="Proteomes" id="UP000398389">
    <property type="component" value="Unassembled WGS sequence"/>
</dbReference>
<dbReference type="InterPro" id="IPR032675">
    <property type="entry name" value="LRR_dom_sf"/>
</dbReference>
<gene>
    <name evidence="1" type="ORF">SAPINGB_P006411</name>
</gene>
<dbReference type="RefSeq" id="XP_031857013.1">
    <property type="nucleotide sequence ID" value="XM_032001122.1"/>
</dbReference>